<keyword evidence="1" id="KW-0812">Transmembrane</keyword>
<dbReference type="EMBL" id="CP003837">
    <property type="protein sequence ID" value="AGH43957.1"/>
    <property type="molecule type" value="Genomic_DNA"/>
</dbReference>
<evidence type="ECO:0000313" key="3">
    <source>
        <dbReference type="Proteomes" id="UP000011864"/>
    </source>
</evidence>
<accession>K7APY2</accession>
<dbReference type="AlphaFoldDB" id="K7APY2"/>
<dbReference type="KEGG" id="gps:C427_1848"/>
<dbReference type="HOGENOM" id="CLU_3331181_0_0_6"/>
<evidence type="ECO:0000256" key="1">
    <source>
        <dbReference type="SAM" id="Phobius"/>
    </source>
</evidence>
<reference evidence="2 3" key="1">
    <citation type="journal article" date="2013" name="Genome Announc.">
        <title>Complete Genome Sequence of Glaciecola psychrophila Strain 170T.</title>
        <authorList>
            <person name="Yin J."/>
            <person name="Chen J."/>
            <person name="Liu G."/>
            <person name="Yu Y."/>
            <person name="Song L."/>
            <person name="Wang X."/>
            <person name="Qu X."/>
        </authorList>
    </citation>
    <scope>NUCLEOTIDE SEQUENCE [LARGE SCALE GENOMIC DNA]</scope>
    <source>
        <strain evidence="2 3">170</strain>
    </source>
</reference>
<dbReference type="Proteomes" id="UP000011864">
    <property type="component" value="Chromosome"/>
</dbReference>
<evidence type="ECO:0000313" key="2">
    <source>
        <dbReference type="EMBL" id="AGH43957.1"/>
    </source>
</evidence>
<organism evidence="2 3">
    <name type="scientific">Paraglaciecola psychrophila 170</name>
    <dbReference type="NCBI Taxonomy" id="1129794"/>
    <lineage>
        <taxon>Bacteria</taxon>
        <taxon>Pseudomonadati</taxon>
        <taxon>Pseudomonadota</taxon>
        <taxon>Gammaproteobacteria</taxon>
        <taxon>Alteromonadales</taxon>
        <taxon>Alteromonadaceae</taxon>
        <taxon>Paraglaciecola</taxon>
    </lineage>
</organism>
<feature type="transmembrane region" description="Helical" evidence="1">
    <location>
        <begin position="7"/>
        <end position="25"/>
    </location>
</feature>
<keyword evidence="1" id="KW-0472">Membrane</keyword>
<protein>
    <submittedName>
        <fullName evidence="2">Uncharacterized protein</fullName>
    </submittedName>
</protein>
<name>K7APY2_9ALTE</name>
<sequence length="38" mass="4405">MRQNKKLFIFHGLSVFNKITLLIIVKKADTNHHGLSIE</sequence>
<keyword evidence="1" id="KW-1133">Transmembrane helix</keyword>
<dbReference type="PATRIC" id="fig|1129794.4.peg.1828"/>
<proteinExistence type="predicted"/>
<gene>
    <name evidence="2" type="ORF">C427_1848</name>
</gene>
<keyword evidence="3" id="KW-1185">Reference proteome</keyword>